<keyword evidence="1" id="KW-0697">Rotamase</keyword>
<gene>
    <name evidence="5" type="ORF">BABL1_gene_979</name>
</gene>
<organism evidence="5 6">
    <name type="scientific">Candidatus Babela massiliensis</name>
    <dbReference type="NCBI Taxonomy" id="673862"/>
    <lineage>
        <taxon>Bacteria</taxon>
        <taxon>Candidatus Babelota</taxon>
        <taxon>Candidatus Babeliae</taxon>
        <taxon>Candidatus Babeliales</taxon>
        <taxon>Candidatus Babeliaceae</taxon>
        <taxon>Candidatus Babela</taxon>
    </lineage>
</organism>
<proteinExistence type="predicted"/>
<dbReference type="Pfam" id="PF05697">
    <property type="entry name" value="Trigger_N"/>
    <property type="match status" value="1"/>
</dbReference>
<dbReference type="InterPro" id="IPR037041">
    <property type="entry name" value="Trigger_fac_C_sf"/>
</dbReference>
<dbReference type="RefSeq" id="WP_023791209.1">
    <property type="nucleotide sequence ID" value="NC_023003.1"/>
</dbReference>
<dbReference type="GO" id="GO:0015031">
    <property type="term" value="P:protein transport"/>
    <property type="evidence" value="ECO:0007669"/>
    <property type="project" value="InterPro"/>
</dbReference>
<name>V6DFD4_9BACT</name>
<dbReference type="Gene3D" id="1.10.3120.10">
    <property type="entry name" value="Trigger factor, C-terminal domain"/>
    <property type="match status" value="1"/>
</dbReference>
<dbReference type="Pfam" id="PF05698">
    <property type="entry name" value="Trigger_C"/>
    <property type="match status" value="1"/>
</dbReference>
<dbReference type="Gene3D" id="3.30.70.1050">
    <property type="entry name" value="Trigger factor ribosome-binding domain"/>
    <property type="match status" value="1"/>
</dbReference>
<dbReference type="STRING" id="673862.BABL1_gene_979"/>
<accession>V6DFD4</accession>
<feature type="domain" description="Trigger factor C-terminal" evidence="4">
    <location>
        <begin position="290"/>
        <end position="381"/>
    </location>
</feature>
<feature type="domain" description="Trigger factor ribosome-binding bacterial" evidence="3">
    <location>
        <begin position="14"/>
        <end position="119"/>
    </location>
</feature>
<keyword evidence="6" id="KW-1185">Reference proteome</keyword>
<dbReference type="InterPro" id="IPR036611">
    <property type="entry name" value="Trigger_fac_ribosome-bd_sf"/>
</dbReference>
<dbReference type="KEGG" id="dpb:BABL1_gene_979"/>
<dbReference type="GO" id="GO:0006457">
    <property type="term" value="P:protein folding"/>
    <property type="evidence" value="ECO:0007669"/>
    <property type="project" value="InterPro"/>
</dbReference>
<dbReference type="InterPro" id="IPR008880">
    <property type="entry name" value="Trigger_fac_C"/>
</dbReference>
<dbReference type="InterPro" id="IPR046357">
    <property type="entry name" value="PPIase_dom_sf"/>
</dbReference>
<dbReference type="Proteomes" id="UP000018769">
    <property type="component" value="Chromosome I"/>
</dbReference>
<evidence type="ECO:0000313" key="5">
    <source>
        <dbReference type="EMBL" id="CDK30285.1"/>
    </source>
</evidence>
<dbReference type="InterPro" id="IPR027304">
    <property type="entry name" value="Trigger_fact/SurA_dom_sf"/>
</dbReference>
<dbReference type="SUPFAM" id="SSF102735">
    <property type="entry name" value="Trigger factor ribosome-binding domain"/>
    <property type="match status" value="1"/>
</dbReference>
<evidence type="ECO:0000259" key="3">
    <source>
        <dbReference type="Pfam" id="PF05697"/>
    </source>
</evidence>
<evidence type="ECO:0000256" key="1">
    <source>
        <dbReference type="ARBA" id="ARBA00023110"/>
    </source>
</evidence>
<evidence type="ECO:0000256" key="2">
    <source>
        <dbReference type="ARBA" id="ARBA00023235"/>
    </source>
</evidence>
<dbReference type="OrthoDB" id="9767721at2"/>
<dbReference type="InterPro" id="IPR008881">
    <property type="entry name" value="Trigger_fac_ribosome-bd_bac"/>
</dbReference>
<reference evidence="5 6" key="1">
    <citation type="journal article" date="2015" name="Biol. Direct">
        <title>Babela massiliensis, a representative of a widespread bacterial phylum with unusual adaptations to parasitism in amoebae.</title>
        <authorList>
            <person name="Pagnier I."/>
            <person name="Yutin N."/>
            <person name="Croce O."/>
            <person name="Makarova K.S."/>
            <person name="Wolf Y.I."/>
            <person name="Benamar S."/>
            <person name="Raoult D."/>
            <person name="Koonin E.V."/>
            <person name="La Scola B."/>
        </authorList>
    </citation>
    <scope>NUCLEOTIDE SEQUENCE [LARGE SCALE GENOMIC DNA]</scope>
    <source>
        <strain evidence="6">BABL1</strain>
    </source>
</reference>
<dbReference type="GO" id="GO:0003755">
    <property type="term" value="F:peptidyl-prolyl cis-trans isomerase activity"/>
    <property type="evidence" value="ECO:0007669"/>
    <property type="project" value="UniProtKB-KW"/>
</dbReference>
<dbReference type="AlphaFoldDB" id="V6DFD4"/>
<dbReference type="EMBL" id="HG793133">
    <property type="protein sequence ID" value="CDK30285.1"/>
    <property type="molecule type" value="Genomic_DNA"/>
</dbReference>
<evidence type="ECO:0000313" key="6">
    <source>
        <dbReference type="Proteomes" id="UP000018769"/>
    </source>
</evidence>
<dbReference type="Gene3D" id="3.10.50.40">
    <property type="match status" value="1"/>
</dbReference>
<dbReference type="HOGENOM" id="CLU_631187_0_0_7"/>
<dbReference type="eggNOG" id="COG0544">
    <property type="taxonomic scope" value="Bacteria"/>
</dbReference>
<evidence type="ECO:0000259" key="4">
    <source>
        <dbReference type="Pfam" id="PF05698"/>
    </source>
</evidence>
<keyword evidence="2 5" id="KW-0413">Isomerase</keyword>
<sequence length="434" mass="51432">MVQGVNLFNFNIFEKKQNHHIAKITLYNQYINAVYKEALQVQKEEASTYGFLKGTAPLHYIESTYKPNILEHLKNLFFTHCIMNFLCQSLYINKVVLAGEPTLIDISLDPENDAEFVFGLWKITDKLDEKWKKINLRAPGRKNYKDIDRQVETFIKEEVKTEEFNSNTIVKGDWVGFDMQLVNSKQEPIIDGYKDNLWVKISNEEGDRELHELFLGKKVGDVFLTKNSFLQDYISNESNIKYAILVYIKAYVPHEHFSLDLFKNHFHLKSIKDIHSKFIEVFSFRNDLSQRRETIEATLKLLFKQYYIPLPQYLLERQKQIVLSAVHDNPDYHVYKSQRDFKDKIKLLAEKQLRETIIIDAIAYQEGISVNEKDILSYLNLMNRQRTREFIYFKIPSTRFNGQEVPLSSEILKQYCLREKTLNYIINYLTKKNR</sequence>
<dbReference type="SUPFAM" id="SSF109998">
    <property type="entry name" value="Triger factor/SurA peptide-binding domain-like"/>
    <property type="match status" value="1"/>
</dbReference>
<protein>
    <submittedName>
        <fullName evidence="5">FKBP-type peptidyl-prolyl cis-trans isomerase (Trigger factor)</fullName>
    </submittedName>
</protein>